<dbReference type="PANTHER" id="PTHR23546">
    <property type="entry name" value="TRANSPORT PROTEIN"/>
    <property type="match status" value="1"/>
</dbReference>
<sequence>MTVAQPAAAPTAPPVRPAIVQFAVFGAFAAQQTLTPVLPPLARELGLGEAGLGLLIAGAAAVVMAASPAWGRRVGRTGYRATMLAALGLAAAGSAAFAVAVPLGLAGVLTGATLWAALIASRAVVFGAGIAGAPVAAQSYVAASITDQAARTRALAMVGAAQGLALIVGPLIGGALGGLSLYAPLYAAPALLLATAAVVAARLPAGATPTAPHGAGRVSWRERQLWPYLCCGLGVLVALGMVQITIGFLIQDRLNATHAETASLTGFALVSSGIGYLVAQAVLVRLLKWSPRRLITVGALLAAVGGVLITVASGMPAVLAGMAAVGVGLGLAVPGYTTGATLGYPPAQQGAVAGLVGAANAAAFIIGPILGTVLYQWRPVAALLAACAILLGAAFVPAAATPPRQAPAGHNR</sequence>
<organism evidence="7 8">
    <name type="scientific">Pilimelia columellifera subsp. columellifera</name>
    <dbReference type="NCBI Taxonomy" id="706583"/>
    <lineage>
        <taxon>Bacteria</taxon>
        <taxon>Bacillati</taxon>
        <taxon>Actinomycetota</taxon>
        <taxon>Actinomycetes</taxon>
        <taxon>Micromonosporales</taxon>
        <taxon>Micromonosporaceae</taxon>
        <taxon>Pilimelia</taxon>
    </lineage>
</organism>
<dbReference type="InterPro" id="IPR020846">
    <property type="entry name" value="MFS_dom"/>
</dbReference>
<dbReference type="Gene3D" id="1.20.1250.20">
    <property type="entry name" value="MFS general substrate transporter like domains"/>
    <property type="match status" value="1"/>
</dbReference>
<evidence type="ECO:0000313" key="7">
    <source>
        <dbReference type="EMBL" id="GAA2526296.1"/>
    </source>
</evidence>
<dbReference type="InterPro" id="IPR001958">
    <property type="entry name" value="Tet-R_TetA/multi-R_MdtG-like"/>
</dbReference>
<dbReference type="InterPro" id="IPR036259">
    <property type="entry name" value="MFS_trans_sf"/>
</dbReference>
<dbReference type="PROSITE" id="PS50850">
    <property type="entry name" value="MFS"/>
    <property type="match status" value="1"/>
</dbReference>
<feature type="transmembrane region" description="Helical" evidence="5">
    <location>
        <begin position="50"/>
        <end position="71"/>
    </location>
</feature>
<dbReference type="PANTHER" id="PTHR23546:SF1">
    <property type="entry name" value="MEMBRANE PROTEIN"/>
    <property type="match status" value="1"/>
</dbReference>
<keyword evidence="2 5" id="KW-0812">Transmembrane</keyword>
<evidence type="ECO:0000256" key="5">
    <source>
        <dbReference type="SAM" id="Phobius"/>
    </source>
</evidence>
<evidence type="ECO:0000313" key="8">
    <source>
        <dbReference type="Proteomes" id="UP001499978"/>
    </source>
</evidence>
<dbReference type="Pfam" id="PF07690">
    <property type="entry name" value="MFS_1"/>
    <property type="match status" value="1"/>
</dbReference>
<feature type="transmembrane region" description="Helical" evidence="5">
    <location>
        <begin position="83"/>
        <end position="109"/>
    </location>
</feature>
<feature type="transmembrane region" description="Helical" evidence="5">
    <location>
        <begin position="115"/>
        <end position="142"/>
    </location>
</feature>
<dbReference type="Proteomes" id="UP001499978">
    <property type="component" value="Unassembled WGS sequence"/>
</dbReference>
<evidence type="ECO:0000256" key="3">
    <source>
        <dbReference type="ARBA" id="ARBA00022989"/>
    </source>
</evidence>
<comment type="subcellular location">
    <subcellularLocation>
        <location evidence="1">Cell membrane</location>
        <topology evidence="1">Multi-pass membrane protein</topology>
    </subcellularLocation>
</comment>
<protein>
    <submittedName>
        <fullName evidence="7">MFS transporter</fullName>
    </submittedName>
</protein>
<accession>A0ABN3NMD7</accession>
<dbReference type="SUPFAM" id="SSF103473">
    <property type="entry name" value="MFS general substrate transporter"/>
    <property type="match status" value="1"/>
</dbReference>
<comment type="caution">
    <text evidence="7">The sequence shown here is derived from an EMBL/GenBank/DDBJ whole genome shotgun (WGS) entry which is preliminary data.</text>
</comment>
<evidence type="ECO:0000256" key="2">
    <source>
        <dbReference type="ARBA" id="ARBA00022692"/>
    </source>
</evidence>
<feature type="transmembrane region" description="Helical" evidence="5">
    <location>
        <begin position="294"/>
        <end position="312"/>
    </location>
</feature>
<dbReference type="InterPro" id="IPR011701">
    <property type="entry name" value="MFS"/>
</dbReference>
<evidence type="ECO:0000259" key="6">
    <source>
        <dbReference type="PROSITE" id="PS50850"/>
    </source>
</evidence>
<feature type="transmembrane region" description="Helical" evidence="5">
    <location>
        <begin position="351"/>
        <end position="374"/>
    </location>
</feature>
<feature type="transmembrane region" description="Helical" evidence="5">
    <location>
        <begin position="318"/>
        <end position="339"/>
    </location>
</feature>
<evidence type="ECO:0000256" key="1">
    <source>
        <dbReference type="ARBA" id="ARBA00004651"/>
    </source>
</evidence>
<evidence type="ECO:0000256" key="4">
    <source>
        <dbReference type="ARBA" id="ARBA00023136"/>
    </source>
</evidence>
<dbReference type="EMBL" id="BAAARY010000012">
    <property type="protein sequence ID" value="GAA2526296.1"/>
    <property type="molecule type" value="Genomic_DNA"/>
</dbReference>
<reference evidence="7 8" key="1">
    <citation type="journal article" date="2019" name="Int. J. Syst. Evol. Microbiol.">
        <title>The Global Catalogue of Microorganisms (GCM) 10K type strain sequencing project: providing services to taxonomists for standard genome sequencing and annotation.</title>
        <authorList>
            <consortium name="The Broad Institute Genomics Platform"/>
            <consortium name="The Broad Institute Genome Sequencing Center for Infectious Disease"/>
            <person name="Wu L."/>
            <person name="Ma J."/>
        </authorList>
    </citation>
    <scope>NUCLEOTIDE SEQUENCE [LARGE SCALE GENOMIC DNA]</scope>
    <source>
        <strain evidence="7 8">JCM 3367</strain>
    </source>
</reference>
<gene>
    <name evidence="7" type="ORF">GCM10010201_26270</name>
</gene>
<proteinExistence type="predicted"/>
<feature type="transmembrane region" description="Helical" evidence="5">
    <location>
        <begin position="380"/>
        <end position="400"/>
    </location>
</feature>
<dbReference type="PRINTS" id="PR01035">
    <property type="entry name" value="TCRTETA"/>
</dbReference>
<keyword evidence="3 5" id="KW-1133">Transmembrane helix</keyword>
<feature type="transmembrane region" description="Helical" evidence="5">
    <location>
        <begin position="154"/>
        <end position="179"/>
    </location>
</feature>
<name>A0ABN3NMD7_9ACTN</name>
<feature type="domain" description="Major facilitator superfamily (MFS) profile" evidence="6">
    <location>
        <begin position="1"/>
        <end position="404"/>
    </location>
</feature>
<feature type="transmembrane region" description="Helical" evidence="5">
    <location>
        <begin position="262"/>
        <end position="287"/>
    </location>
</feature>
<keyword evidence="8" id="KW-1185">Reference proteome</keyword>
<feature type="transmembrane region" description="Helical" evidence="5">
    <location>
        <begin position="185"/>
        <end position="205"/>
    </location>
</feature>
<keyword evidence="4 5" id="KW-0472">Membrane</keyword>
<feature type="transmembrane region" description="Helical" evidence="5">
    <location>
        <begin position="225"/>
        <end position="250"/>
    </location>
</feature>